<keyword evidence="1" id="KW-1133">Transmembrane helix</keyword>
<dbReference type="AlphaFoldDB" id="A0A0C9TC86"/>
<keyword evidence="1" id="KW-0812">Transmembrane</keyword>
<accession>A0A0C9TC86</accession>
<protein>
    <submittedName>
        <fullName evidence="2">Uncharacterized protein</fullName>
    </submittedName>
</protein>
<dbReference type="Proteomes" id="UP000054279">
    <property type="component" value="Unassembled WGS sequence"/>
</dbReference>
<dbReference type="EMBL" id="KN837357">
    <property type="protein sequence ID" value="KIJ26783.1"/>
    <property type="molecule type" value="Genomic_DNA"/>
</dbReference>
<feature type="transmembrane region" description="Helical" evidence="1">
    <location>
        <begin position="180"/>
        <end position="203"/>
    </location>
</feature>
<keyword evidence="3" id="KW-1185">Reference proteome</keyword>
<organism evidence="2 3">
    <name type="scientific">Sphaerobolus stellatus (strain SS14)</name>
    <dbReference type="NCBI Taxonomy" id="990650"/>
    <lineage>
        <taxon>Eukaryota</taxon>
        <taxon>Fungi</taxon>
        <taxon>Dikarya</taxon>
        <taxon>Basidiomycota</taxon>
        <taxon>Agaricomycotina</taxon>
        <taxon>Agaricomycetes</taxon>
        <taxon>Phallomycetidae</taxon>
        <taxon>Geastrales</taxon>
        <taxon>Sphaerobolaceae</taxon>
        <taxon>Sphaerobolus</taxon>
    </lineage>
</organism>
<evidence type="ECO:0000313" key="3">
    <source>
        <dbReference type="Proteomes" id="UP000054279"/>
    </source>
</evidence>
<dbReference type="HOGENOM" id="CLU_1300377_0_0_1"/>
<evidence type="ECO:0000313" key="2">
    <source>
        <dbReference type="EMBL" id="KIJ26783.1"/>
    </source>
</evidence>
<evidence type="ECO:0000256" key="1">
    <source>
        <dbReference type="SAM" id="Phobius"/>
    </source>
</evidence>
<sequence length="204" mass="23691">MTIPFEQSYAPVTRAVTPFGHDHYVIVWRYDRMINNRHPNDIQSHPLVKYKEKIVLSAFDFKPPYAMNHRIFLAPYGRWFTLIGRVPISMKEVDGCSMDYRAVLVRTYCNNEEKVVIPVPDIFFKENFIPPPPSSHLPSLPLSLHQHYPPPPPHIDAQLGRTSSPVARRQVNQKSWIRKYWLYVFCLAVAITILVPLVIISTLQ</sequence>
<keyword evidence="1" id="KW-0472">Membrane</keyword>
<name>A0A0C9TC86_SPHS4</name>
<proteinExistence type="predicted"/>
<reference evidence="2 3" key="1">
    <citation type="submission" date="2014-06" db="EMBL/GenBank/DDBJ databases">
        <title>Evolutionary Origins and Diversification of the Mycorrhizal Mutualists.</title>
        <authorList>
            <consortium name="DOE Joint Genome Institute"/>
            <consortium name="Mycorrhizal Genomics Consortium"/>
            <person name="Kohler A."/>
            <person name="Kuo A."/>
            <person name="Nagy L.G."/>
            <person name="Floudas D."/>
            <person name="Copeland A."/>
            <person name="Barry K.W."/>
            <person name="Cichocki N."/>
            <person name="Veneault-Fourrey C."/>
            <person name="LaButti K."/>
            <person name="Lindquist E.A."/>
            <person name="Lipzen A."/>
            <person name="Lundell T."/>
            <person name="Morin E."/>
            <person name="Murat C."/>
            <person name="Riley R."/>
            <person name="Ohm R."/>
            <person name="Sun H."/>
            <person name="Tunlid A."/>
            <person name="Henrissat B."/>
            <person name="Grigoriev I.V."/>
            <person name="Hibbett D.S."/>
            <person name="Martin F."/>
        </authorList>
    </citation>
    <scope>NUCLEOTIDE SEQUENCE [LARGE SCALE GENOMIC DNA]</scope>
    <source>
        <strain evidence="2 3">SS14</strain>
    </source>
</reference>
<gene>
    <name evidence="2" type="ORF">M422DRAFT_272125</name>
</gene>